<keyword evidence="11" id="KW-1185">Reference proteome</keyword>
<keyword evidence="5" id="KW-0190">Covalent protein-DNA linkage</keyword>
<dbReference type="AlphaFoldDB" id="A0A0Q9YIQ5"/>
<evidence type="ECO:0000256" key="7">
    <source>
        <dbReference type="ARBA" id="ARBA00023239"/>
    </source>
</evidence>
<evidence type="ECO:0000313" key="11">
    <source>
        <dbReference type="Proteomes" id="UP000051497"/>
    </source>
</evidence>
<dbReference type="RefSeq" id="WP_075067080.1">
    <property type="nucleotide sequence ID" value="NZ_LKAJ02000001.1"/>
</dbReference>
<dbReference type="PANTHER" id="PTHR13604:SF0">
    <property type="entry name" value="ABASIC SITE PROCESSING PROTEIN HMCES"/>
    <property type="match status" value="1"/>
</dbReference>
<dbReference type="Gene3D" id="3.90.1680.10">
    <property type="entry name" value="SOS response associated peptidase-like"/>
    <property type="match status" value="1"/>
</dbReference>
<dbReference type="PANTHER" id="PTHR13604">
    <property type="entry name" value="DC12-RELATED"/>
    <property type="match status" value="1"/>
</dbReference>
<dbReference type="GO" id="GO:0106300">
    <property type="term" value="P:protein-DNA covalent cross-linking repair"/>
    <property type="evidence" value="ECO:0007669"/>
    <property type="project" value="InterPro"/>
</dbReference>
<keyword evidence="2 8" id="KW-0645">Protease</keyword>
<dbReference type="EC" id="3.4.-.-" evidence="8"/>
<evidence type="ECO:0000256" key="5">
    <source>
        <dbReference type="ARBA" id="ARBA00023124"/>
    </source>
</evidence>
<dbReference type="GO" id="GO:0003697">
    <property type="term" value="F:single-stranded DNA binding"/>
    <property type="evidence" value="ECO:0007669"/>
    <property type="project" value="InterPro"/>
</dbReference>
<protein>
    <recommendedName>
        <fullName evidence="8">Abasic site processing protein</fullName>
        <ecNumber evidence="8">3.4.-.-</ecNumber>
    </recommendedName>
</protein>
<dbReference type="InterPro" id="IPR003738">
    <property type="entry name" value="SRAP"/>
</dbReference>
<dbReference type="EMBL" id="LKAJ02000001">
    <property type="protein sequence ID" value="MCS5712231.1"/>
    <property type="molecule type" value="Genomic_DNA"/>
</dbReference>
<comment type="caution">
    <text evidence="9">The sequence shown here is derived from an EMBL/GenBank/DDBJ whole genome shotgun (WGS) entry which is preliminary data.</text>
</comment>
<organism evidence="9">
    <name type="scientific">Candidatus Berkiella aquae</name>
    <dbReference type="NCBI Taxonomy" id="295108"/>
    <lineage>
        <taxon>Bacteria</taxon>
        <taxon>Pseudomonadati</taxon>
        <taxon>Pseudomonadota</taxon>
        <taxon>Gammaproteobacteria</taxon>
        <taxon>Candidatus Berkiellales</taxon>
        <taxon>Candidatus Berkiellaceae</taxon>
        <taxon>Candidatus Berkiella</taxon>
    </lineage>
</organism>
<proteinExistence type="inferred from homology"/>
<evidence type="ECO:0000313" key="10">
    <source>
        <dbReference type="EMBL" id="MCS5712231.1"/>
    </source>
</evidence>
<evidence type="ECO:0000256" key="6">
    <source>
        <dbReference type="ARBA" id="ARBA00023125"/>
    </source>
</evidence>
<evidence type="ECO:0000313" key="9">
    <source>
        <dbReference type="EMBL" id="KRG20476.1"/>
    </source>
</evidence>
<reference evidence="10" key="3">
    <citation type="submission" date="2021-06" db="EMBL/GenBank/DDBJ databases">
        <title>Genomic Description and Analysis of Intracellular Bacteria, Candidatus Berkiella cookevillensis and Candidatus Berkiella aquae.</title>
        <authorList>
            <person name="Kidane D.T."/>
            <person name="Mehari Y.T."/>
            <person name="Rice F.C."/>
            <person name="Arivett B.A."/>
            <person name="Farone A.L."/>
            <person name="Berk S.G."/>
            <person name="Farone M.B."/>
        </authorList>
    </citation>
    <scope>NUCLEOTIDE SEQUENCE</scope>
    <source>
        <strain evidence="10">HT99</strain>
    </source>
</reference>
<evidence type="ECO:0000256" key="4">
    <source>
        <dbReference type="ARBA" id="ARBA00022801"/>
    </source>
</evidence>
<evidence type="ECO:0000256" key="8">
    <source>
        <dbReference type="RuleBase" id="RU364100"/>
    </source>
</evidence>
<evidence type="ECO:0000256" key="2">
    <source>
        <dbReference type="ARBA" id="ARBA00022670"/>
    </source>
</evidence>
<name>A0A0Q9YIQ5_9GAMM</name>
<dbReference type="GO" id="GO:0016829">
    <property type="term" value="F:lyase activity"/>
    <property type="evidence" value="ECO:0007669"/>
    <property type="project" value="UniProtKB-KW"/>
</dbReference>
<keyword evidence="3" id="KW-0227">DNA damage</keyword>
<keyword evidence="6" id="KW-0238">DNA-binding</keyword>
<evidence type="ECO:0000256" key="1">
    <source>
        <dbReference type="ARBA" id="ARBA00008136"/>
    </source>
</evidence>
<evidence type="ECO:0000256" key="3">
    <source>
        <dbReference type="ARBA" id="ARBA00022763"/>
    </source>
</evidence>
<dbReference type="EMBL" id="LKAJ01000011">
    <property type="protein sequence ID" value="KRG20476.1"/>
    <property type="molecule type" value="Genomic_DNA"/>
</dbReference>
<dbReference type="Pfam" id="PF02586">
    <property type="entry name" value="SRAP"/>
    <property type="match status" value="1"/>
</dbReference>
<keyword evidence="7" id="KW-0456">Lyase</keyword>
<dbReference type="OrthoDB" id="6192129at2"/>
<gene>
    <name evidence="9" type="primary">yedK_2</name>
    <name evidence="10" type="ORF">HT99x_012380</name>
    <name evidence="9" type="ORF">HT99x_02405</name>
</gene>
<comment type="similarity">
    <text evidence="1 8">Belongs to the SOS response-associated peptidase family.</text>
</comment>
<dbReference type="SUPFAM" id="SSF143081">
    <property type="entry name" value="BB1717-like"/>
    <property type="match status" value="1"/>
</dbReference>
<dbReference type="GO" id="GO:0006508">
    <property type="term" value="P:proteolysis"/>
    <property type="evidence" value="ECO:0007669"/>
    <property type="project" value="UniProtKB-KW"/>
</dbReference>
<dbReference type="Proteomes" id="UP000051497">
    <property type="component" value="Unassembled WGS sequence"/>
</dbReference>
<reference evidence="9" key="1">
    <citation type="submission" date="2015-09" db="EMBL/GenBank/DDBJ databases">
        <title>Draft Genome Sequences of Two Novel Amoeba-resistant Intranuclear Bacteria, Candidatus Berkiella cookevillensis and Candidatus Berkiella aquae.</title>
        <authorList>
            <person name="Mehari Y.T."/>
            <person name="Arivett B.A."/>
            <person name="Farone A.L."/>
            <person name="Gunderson J.H."/>
            <person name="Farone M.B."/>
        </authorList>
    </citation>
    <scope>NUCLEOTIDE SEQUENCE [LARGE SCALE GENOMIC DNA]</scope>
    <source>
        <strain evidence="9">HT99</strain>
    </source>
</reference>
<reference evidence="10" key="2">
    <citation type="journal article" date="2016" name="Genome Announc.">
        <title>Draft Genome Sequences of Two Novel Amoeba-Resistant Intranuclear Bacteria, 'Candidatus Berkiella cookevillensis' and 'Candidatus Berkiella aquae'.</title>
        <authorList>
            <person name="Mehari Y.T."/>
            <person name="Arivett B.A."/>
            <person name="Farone A.L."/>
            <person name="Gunderson J.H."/>
            <person name="Farone M.B."/>
        </authorList>
    </citation>
    <scope>NUCLEOTIDE SEQUENCE</scope>
    <source>
        <strain evidence="10">HT99</strain>
    </source>
</reference>
<dbReference type="GO" id="GO:0008233">
    <property type="term" value="F:peptidase activity"/>
    <property type="evidence" value="ECO:0007669"/>
    <property type="project" value="UniProtKB-KW"/>
</dbReference>
<keyword evidence="4 8" id="KW-0378">Hydrolase</keyword>
<sequence length="218" mass="25379">MPGRFALTYPKSEIENYFDIEVPVEFHQRYNISPSQNCLVLCTENKIPQFMHWGFSPFWNKDHHFKELINARSESVQEKPMFRKAFKEHRCVVIASGYYEWKEETVSDESHKQPFYISYKNNQPLLLAAIWDRCEKENGEVQIGFAFITTSPNAFIKKYHSRMPVIIDDAKLPLWLDSTAEAPELTKLFKALPAKLFQARAVSTLVNSPKNDKPACLE</sequence>
<accession>A0A0Q9YIQ5</accession>
<dbReference type="InterPro" id="IPR036590">
    <property type="entry name" value="SRAP-like"/>
</dbReference>